<protein>
    <submittedName>
        <fullName evidence="3">Metallo-beta-lactamase class B</fullName>
    </submittedName>
</protein>
<feature type="domain" description="Metallo-beta-lactamase" evidence="2">
    <location>
        <begin position="57"/>
        <end position="248"/>
    </location>
</feature>
<dbReference type="PANTHER" id="PTHR42951">
    <property type="entry name" value="METALLO-BETA-LACTAMASE DOMAIN-CONTAINING"/>
    <property type="match status" value="1"/>
</dbReference>
<dbReference type="PANTHER" id="PTHR42951:SF17">
    <property type="entry name" value="METALLO-BETA-LACTAMASE DOMAIN-CONTAINING PROTEIN"/>
    <property type="match status" value="1"/>
</dbReference>
<feature type="signal peptide" evidence="1">
    <location>
        <begin position="1"/>
        <end position="24"/>
    </location>
</feature>
<gene>
    <name evidence="3" type="ORF">SAMN04488505_10412</name>
</gene>
<dbReference type="SUPFAM" id="SSF56281">
    <property type="entry name" value="Metallo-hydrolase/oxidoreductase"/>
    <property type="match status" value="1"/>
</dbReference>
<proteinExistence type="predicted"/>
<dbReference type="Proteomes" id="UP000198984">
    <property type="component" value="Unassembled WGS sequence"/>
</dbReference>
<dbReference type="InterPro" id="IPR001279">
    <property type="entry name" value="Metallo-B-lactamas"/>
</dbReference>
<keyword evidence="4" id="KW-1185">Reference proteome</keyword>
<name>A0A1H7XB12_9BACT</name>
<dbReference type="Pfam" id="PF00753">
    <property type="entry name" value="Lactamase_B"/>
    <property type="match status" value="1"/>
</dbReference>
<dbReference type="EMBL" id="FOBB01000004">
    <property type="protein sequence ID" value="SEM30804.1"/>
    <property type="molecule type" value="Genomic_DNA"/>
</dbReference>
<dbReference type="STRING" id="573321.SAMN04488505_10412"/>
<reference evidence="3 4" key="1">
    <citation type="submission" date="2016-10" db="EMBL/GenBank/DDBJ databases">
        <authorList>
            <person name="de Groot N.N."/>
        </authorList>
    </citation>
    <scope>NUCLEOTIDE SEQUENCE [LARGE SCALE GENOMIC DNA]</scope>
    <source>
        <strain evidence="3 4">DSM 21039</strain>
    </source>
</reference>
<dbReference type="OrthoDB" id="9802248at2"/>
<keyword evidence="1" id="KW-0732">Signal</keyword>
<evidence type="ECO:0000313" key="3">
    <source>
        <dbReference type="EMBL" id="SEM30804.1"/>
    </source>
</evidence>
<feature type="chain" id="PRO_5011737668" evidence="1">
    <location>
        <begin position="25"/>
        <end position="295"/>
    </location>
</feature>
<evidence type="ECO:0000313" key="4">
    <source>
        <dbReference type="Proteomes" id="UP000198984"/>
    </source>
</evidence>
<dbReference type="SMART" id="SM00849">
    <property type="entry name" value="Lactamase_B"/>
    <property type="match status" value="1"/>
</dbReference>
<dbReference type="RefSeq" id="WP_089915717.1">
    <property type="nucleotide sequence ID" value="NZ_FOBB01000004.1"/>
</dbReference>
<dbReference type="Gene3D" id="3.60.15.10">
    <property type="entry name" value="Ribonuclease Z/Hydroxyacylglutathione hydrolase-like"/>
    <property type="match status" value="1"/>
</dbReference>
<organism evidence="3 4">
    <name type="scientific">Chitinophaga rupis</name>
    <dbReference type="NCBI Taxonomy" id="573321"/>
    <lineage>
        <taxon>Bacteria</taxon>
        <taxon>Pseudomonadati</taxon>
        <taxon>Bacteroidota</taxon>
        <taxon>Chitinophagia</taxon>
        <taxon>Chitinophagales</taxon>
        <taxon>Chitinophagaceae</taxon>
        <taxon>Chitinophaga</taxon>
    </lineage>
</organism>
<evidence type="ECO:0000256" key="1">
    <source>
        <dbReference type="SAM" id="SignalP"/>
    </source>
</evidence>
<dbReference type="AlphaFoldDB" id="A0A1H7XB12"/>
<sequence>MLKRLFQLTLLITTLLLTQLCAHAQKPAGAYTPPETWSQDYAPFRIAGNLYYVGSYELACYLITTPKGHILINTGIPGSAPMIRKHVEALGFKFSDIKILLTNQAHADHVGAMAAIKKITGAKMMINEKDAPVLADGGRSDYALGGNPAFEYTPVKANRLLHDQDTVTLGGMQVILLHHPGHTKGSSSFLFTVNDTLHTYRVLIANMPSVLEETNLAGMPTYPDVAKDYAYTLDAMKKLEFDLWFAAHAGQFDLHEKHKPGDAYNPAAFNDRPGYDSILSDLQKAYLKKLGSDKH</sequence>
<accession>A0A1H7XB12</accession>
<dbReference type="NCBIfam" id="NF012229">
    <property type="entry name" value="bla_class_B_core"/>
    <property type="match status" value="1"/>
</dbReference>
<evidence type="ECO:0000259" key="2">
    <source>
        <dbReference type="SMART" id="SM00849"/>
    </source>
</evidence>
<dbReference type="NCBIfam" id="NF033105">
    <property type="entry name" value="bla_subclass_B3"/>
    <property type="match status" value="1"/>
</dbReference>
<dbReference type="InterPro" id="IPR036866">
    <property type="entry name" value="RibonucZ/Hydroxyglut_hydro"/>
</dbReference>
<dbReference type="InterPro" id="IPR050855">
    <property type="entry name" value="NDM-1-like"/>
</dbReference>